<proteinExistence type="predicted"/>
<keyword evidence="2" id="KW-1185">Reference proteome</keyword>
<accession>A0ACC0HZY5</accession>
<sequence>MQPQPLQSSGEDSPSPTSRRQVLLQGPRPPQLRVRNESHMIKKPPVAPPPPSHHHHHHRHHHPPDPPPQDENRQPVVIYAVSPKVIHTTVTDFMSLVQRLTGSSSSTTASAAADGNVSPAARLASTERTSPNPKERRRREEEKEEDMANDLIMGMMVEGGVEVGLGQIPGILSPAPATLPPISPGFFSPASSDPHLHDALSFLQHDDLSPFIYGNMFMPSPSTMFSAPMVSPSPSSFDLLNPFLDF</sequence>
<evidence type="ECO:0000313" key="2">
    <source>
        <dbReference type="Proteomes" id="UP001060215"/>
    </source>
</evidence>
<dbReference type="EMBL" id="CM045759">
    <property type="protein sequence ID" value="KAI8018042.1"/>
    <property type="molecule type" value="Genomic_DNA"/>
</dbReference>
<dbReference type="Proteomes" id="UP001060215">
    <property type="component" value="Chromosome 2"/>
</dbReference>
<name>A0ACC0HZY5_9ERIC</name>
<evidence type="ECO:0000313" key="1">
    <source>
        <dbReference type="EMBL" id="KAI8018042.1"/>
    </source>
</evidence>
<protein>
    <submittedName>
        <fullName evidence="1">Protein MKS1</fullName>
    </submittedName>
</protein>
<reference evidence="1 2" key="1">
    <citation type="journal article" date="2022" name="Plant J.">
        <title>Chromosome-level genome of Camellia lanceoleosa provides a valuable resource for understanding genome evolution and self-incompatibility.</title>
        <authorList>
            <person name="Gong W."/>
            <person name="Xiao S."/>
            <person name="Wang L."/>
            <person name="Liao Z."/>
            <person name="Chang Y."/>
            <person name="Mo W."/>
            <person name="Hu G."/>
            <person name="Li W."/>
            <person name="Zhao G."/>
            <person name="Zhu H."/>
            <person name="Hu X."/>
            <person name="Ji K."/>
            <person name="Xiang X."/>
            <person name="Song Q."/>
            <person name="Yuan D."/>
            <person name="Jin S."/>
            <person name="Zhang L."/>
        </authorList>
    </citation>
    <scope>NUCLEOTIDE SEQUENCE [LARGE SCALE GENOMIC DNA]</scope>
    <source>
        <strain evidence="1">SQ_2022a</strain>
    </source>
</reference>
<organism evidence="1 2">
    <name type="scientific">Camellia lanceoleosa</name>
    <dbReference type="NCBI Taxonomy" id="1840588"/>
    <lineage>
        <taxon>Eukaryota</taxon>
        <taxon>Viridiplantae</taxon>
        <taxon>Streptophyta</taxon>
        <taxon>Embryophyta</taxon>
        <taxon>Tracheophyta</taxon>
        <taxon>Spermatophyta</taxon>
        <taxon>Magnoliopsida</taxon>
        <taxon>eudicotyledons</taxon>
        <taxon>Gunneridae</taxon>
        <taxon>Pentapetalae</taxon>
        <taxon>asterids</taxon>
        <taxon>Ericales</taxon>
        <taxon>Theaceae</taxon>
        <taxon>Camellia</taxon>
    </lineage>
</organism>
<gene>
    <name evidence="1" type="ORF">LOK49_LG04G01624</name>
</gene>
<comment type="caution">
    <text evidence="1">The sequence shown here is derived from an EMBL/GenBank/DDBJ whole genome shotgun (WGS) entry which is preliminary data.</text>
</comment>